<keyword evidence="4" id="KW-1185">Reference proteome</keyword>
<dbReference type="AlphaFoldDB" id="A0A1A9VTT4"/>
<dbReference type="PANTHER" id="PTHR11675:SF119">
    <property type="entry name" value="POLYPEPTIDE N-ACETYLGALACTOSAMINYLTRANSFERASE 2"/>
    <property type="match status" value="1"/>
</dbReference>
<dbReference type="EnsemblMetazoa" id="GAUT047362-RA">
    <property type="protein sequence ID" value="GAUT047362-PA"/>
    <property type="gene ID" value="GAUT047362"/>
</dbReference>
<name>A0A1A9VTT4_GLOAU</name>
<dbReference type="InterPro" id="IPR001173">
    <property type="entry name" value="Glyco_trans_2-like"/>
</dbReference>
<dbReference type="InterPro" id="IPR029044">
    <property type="entry name" value="Nucleotide-diphossugar_trans"/>
</dbReference>
<dbReference type="GO" id="GO:0005794">
    <property type="term" value="C:Golgi apparatus"/>
    <property type="evidence" value="ECO:0007669"/>
    <property type="project" value="TreeGrafter"/>
</dbReference>
<dbReference type="Proteomes" id="UP000078200">
    <property type="component" value="Unassembled WGS sequence"/>
</dbReference>
<dbReference type="GO" id="GO:0006493">
    <property type="term" value="P:protein O-linked glycosylation"/>
    <property type="evidence" value="ECO:0007669"/>
    <property type="project" value="TreeGrafter"/>
</dbReference>
<evidence type="ECO:0000313" key="3">
    <source>
        <dbReference type="EnsemblMetazoa" id="GAUT047362-PA"/>
    </source>
</evidence>
<protein>
    <recommendedName>
        <fullName evidence="2">Glycosyltransferase 2-like domain-containing protein</fullName>
    </recommendedName>
</protein>
<dbReference type="VEuPathDB" id="VectorBase:GAUT047362"/>
<dbReference type="GO" id="GO:0004653">
    <property type="term" value="F:polypeptide N-acetylgalactosaminyltransferase activity"/>
    <property type="evidence" value="ECO:0007669"/>
    <property type="project" value="TreeGrafter"/>
</dbReference>
<sequence length="172" mass="19407">MTTVVIVNVYDKVYTENGVEFAKTDKVRCTCSDKHEELIWFHVGAADTAIANILAVLDSDVEWNEQWLGPLLELVRKDPTRIGCLVIDIIAMDNFQFIGASADLRGGFDWNLIFKWECLSPAERAAIQHDLTTAIRTTMIAGRLFVIGIVYFNKLGKYDMTVVMRTAQFLAL</sequence>
<organism evidence="3 4">
    <name type="scientific">Glossina austeni</name>
    <name type="common">Savannah tsetse fly</name>
    <dbReference type="NCBI Taxonomy" id="7395"/>
    <lineage>
        <taxon>Eukaryota</taxon>
        <taxon>Metazoa</taxon>
        <taxon>Ecdysozoa</taxon>
        <taxon>Arthropoda</taxon>
        <taxon>Hexapoda</taxon>
        <taxon>Insecta</taxon>
        <taxon>Pterygota</taxon>
        <taxon>Neoptera</taxon>
        <taxon>Endopterygota</taxon>
        <taxon>Diptera</taxon>
        <taxon>Brachycera</taxon>
        <taxon>Muscomorpha</taxon>
        <taxon>Hippoboscoidea</taxon>
        <taxon>Glossinidae</taxon>
        <taxon>Glossina</taxon>
    </lineage>
</organism>
<keyword evidence="1" id="KW-1015">Disulfide bond</keyword>
<dbReference type="SUPFAM" id="SSF53448">
    <property type="entry name" value="Nucleotide-diphospho-sugar transferases"/>
    <property type="match status" value="1"/>
</dbReference>
<dbReference type="PANTHER" id="PTHR11675">
    <property type="entry name" value="N-ACETYLGALACTOSAMINYLTRANSFERASE"/>
    <property type="match status" value="1"/>
</dbReference>
<reference evidence="3" key="1">
    <citation type="submission" date="2020-05" db="UniProtKB">
        <authorList>
            <consortium name="EnsemblMetazoa"/>
        </authorList>
    </citation>
    <scope>IDENTIFICATION</scope>
    <source>
        <strain evidence="3">TTRI</strain>
    </source>
</reference>
<feature type="domain" description="Glycosyltransferase 2-like" evidence="2">
    <location>
        <begin position="48"/>
        <end position="110"/>
    </location>
</feature>
<proteinExistence type="predicted"/>
<dbReference type="STRING" id="7395.A0A1A9VTT4"/>
<dbReference type="Pfam" id="PF00535">
    <property type="entry name" value="Glycos_transf_2"/>
    <property type="match status" value="1"/>
</dbReference>
<accession>A0A1A9VTT4</accession>
<evidence type="ECO:0000256" key="1">
    <source>
        <dbReference type="ARBA" id="ARBA00023157"/>
    </source>
</evidence>
<evidence type="ECO:0000313" key="4">
    <source>
        <dbReference type="Proteomes" id="UP000078200"/>
    </source>
</evidence>
<evidence type="ECO:0000259" key="2">
    <source>
        <dbReference type="Pfam" id="PF00535"/>
    </source>
</evidence>
<dbReference type="Gene3D" id="3.90.550.10">
    <property type="entry name" value="Spore Coat Polysaccharide Biosynthesis Protein SpsA, Chain A"/>
    <property type="match status" value="1"/>
</dbReference>